<organism evidence="1">
    <name type="scientific">freshwater metagenome</name>
    <dbReference type="NCBI Taxonomy" id="449393"/>
    <lineage>
        <taxon>unclassified sequences</taxon>
        <taxon>metagenomes</taxon>
        <taxon>ecological metagenomes</taxon>
    </lineage>
</organism>
<dbReference type="AlphaFoldDB" id="A0A6J6WUA9"/>
<protein>
    <submittedName>
        <fullName evidence="1">Unannotated protein</fullName>
    </submittedName>
</protein>
<reference evidence="1" key="1">
    <citation type="submission" date="2020-05" db="EMBL/GenBank/DDBJ databases">
        <authorList>
            <person name="Chiriac C."/>
            <person name="Salcher M."/>
            <person name="Ghai R."/>
            <person name="Kavagutti S V."/>
        </authorList>
    </citation>
    <scope>NUCLEOTIDE SEQUENCE</scope>
</reference>
<sequence>MAEKSKTSRRPRVSHTEATNRLIDATIKLAGSQPMSEITVGMIAAEADLRSGSVLVKRYFGFRKDLLQAAASKLTNQIVEMLENPKVALSDNSTVNAFIIGTPTHGLLHKRFSLTTELVAEQFDYLEMQNDSQRIITAMAHNYQQTGINERTALTIARKSYGLLHMQHVLFQLIGLTKEEEDDLIALSMFEFGNAHEIEKQLGWI</sequence>
<dbReference type="Gene3D" id="1.10.357.10">
    <property type="entry name" value="Tetracycline Repressor, domain 2"/>
    <property type="match status" value="1"/>
</dbReference>
<gene>
    <name evidence="1" type="ORF">UFOPK2880_01817</name>
    <name evidence="2" type="ORF">UFOPK4134_01790</name>
</gene>
<evidence type="ECO:0000313" key="2">
    <source>
        <dbReference type="EMBL" id="CAB5037658.1"/>
    </source>
</evidence>
<dbReference type="EMBL" id="CAFBPS010000212">
    <property type="protein sequence ID" value="CAB5037658.1"/>
    <property type="molecule type" value="Genomic_DNA"/>
</dbReference>
<dbReference type="InterPro" id="IPR009057">
    <property type="entry name" value="Homeodomain-like_sf"/>
</dbReference>
<evidence type="ECO:0000313" key="1">
    <source>
        <dbReference type="EMBL" id="CAB4787729.1"/>
    </source>
</evidence>
<accession>A0A6J6WUA9</accession>
<proteinExistence type="predicted"/>
<dbReference type="SUPFAM" id="SSF46689">
    <property type="entry name" value="Homeodomain-like"/>
    <property type="match status" value="1"/>
</dbReference>
<name>A0A6J6WUA9_9ZZZZ</name>
<dbReference type="EMBL" id="CAEZZP010000175">
    <property type="protein sequence ID" value="CAB4787729.1"/>
    <property type="molecule type" value="Genomic_DNA"/>
</dbReference>